<dbReference type="InterPro" id="IPR050509">
    <property type="entry name" value="CoA-transferase_III"/>
</dbReference>
<dbReference type="Gene3D" id="3.40.50.10540">
    <property type="entry name" value="Crotonobetainyl-coa:carnitine coa-transferase, domain 1"/>
    <property type="match status" value="1"/>
</dbReference>
<organism evidence="2">
    <name type="scientific">human gut metagenome</name>
    <dbReference type="NCBI Taxonomy" id="408170"/>
    <lineage>
        <taxon>unclassified sequences</taxon>
        <taxon>metagenomes</taxon>
        <taxon>organismal metagenomes</taxon>
    </lineage>
</organism>
<evidence type="ECO:0000313" key="2">
    <source>
        <dbReference type="EMBL" id="EKC67900.1"/>
    </source>
</evidence>
<accession>K1TNK1</accession>
<feature type="non-terminal residue" evidence="2">
    <location>
        <position position="185"/>
    </location>
</feature>
<dbReference type="SUPFAM" id="SSF89796">
    <property type="entry name" value="CoA-transferase family III (CaiB/BaiF)"/>
    <property type="match status" value="1"/>
</dbReference>
<dbReference type="InterPro" id="IPR003673">
    <property type="entry name" value="CoA-Trfase_fam_III"/>
</dbReference>
<name>K1TNK1_9ZZZZ</name>
<dbReference type="PANTHER" id="PTHR48228:SF6">
    <property type="entry name" value="L-CARNITINE COA-TRANSFERASE"/>
    <property type="match status" value="1"/>
</dbReference>
<dbReference type="PANTHER" id="PTHR48228">
    <property type="entry name" value="SUCCINYL-COA--D-CITRAMALATE COA-TRANSFERASE"/>
    <property type="match status" value="1"/>
</dbReference>
<evidence type="ECO:0000256" key="1">
    <source>
        <dbReference type="ARBA" id="ARBA00022679"/>
    </source>
</evidence>
<feature type="non-terminal residue" evidence="2">
    <location>
        <position position="1"/>
    </location>
</feature>
<dbReference type="InterPro" id="IPR023606">
    <property type="entry name" value="CoA-Trfase_III_dom_1_sf"/>
</dbReference>
<sequence length="185" mass="20420">VRGAQISCGTRGTTSWSQNHRNEYSITCNPRTPAGKKIFKKCLEWADIWIESSKAGTYAKMGLTDEVCWGVNSKLCIVHVSGYGQTGPYKSKASYDVSGQAMGGYMYMNGVSPTDVPLKVNPYLSDYVTAYNACMTALSAYIHALKTGKGESCDVAQYDTMFRLLDNYPVLWYNKGYPKDGEPVP</sequence>
<dbReference type="EMBL" id="AJWY01006063">
    <property type="protein sequence ID" value="EKC67900.1"/>
    <property type="molecule type" value="Genomic_DNA"/>
</dbReference>
<reference evidence="2" key="1">
    <citation type="journal article" date="2013" name="Environ. Microbiol.">
        <title>Microbiota from the distal guts of lean and obese adolescents exhibit partial functional redundancy besides clear differences in community structure.</title>
        <authorList>
            <person name="Ferrer M."/>
            <person name="Ruiz A."/>
            <person name="Lanza F."/>
            <person name="Haange S.B."/>
            <person name="Oberbach A."/>
            <person name="Till H."/>
            <person name="Bargiela R."/>
            <person name="Campoy C."/>
            <person name="Segura M.T."/>
            <person name="Richter M."/>
            <person name="von Bergen M."/>
            <person name="Seifert J."/>
            <person name="Suarez A."/>
        </authorList>
    </citation>
    <scope>NUCLEOTIDE SEQUENCE</scope>
</reference>
<dbReference type="EC" id="2.8.3.11" evidence="2"/>
<protein>
    <submittedName>
        <fullName evidence="2">CoA-transferase family III</fullName>
        <ecNumber evidence="2">2.8.3.11</ecNumber>
    </submittedName>
</protein>
<keyword evidence="1 2" id="KW-0808">Transferase</keyword>
<dbReference type="Pfam" id="PF02515">
    <property type="entry name" value="CoA_transf_3"/>
    <property type="match status" value="1"/>
</dbReference>
<gene>
    <name evidence="2" type="ORF">LEA_09064</name>
</gene>
<dbReference type="AlphaFoldDB" id="K1TNK1"/>
<proteinExistence type="predicted"/>
<comment type="caution">
    <text evidence="2">The sequence shown here is derived from an EMBL/GenBank/DDBJ whole genome shotgun (WGS) entry which is preliminary data.</text>
</comment>
<dbReference type="GO" id="GO:0047775">
    <property type="term" value="F:citramalate CoA-transferase activity"/>
    <property type="evidence" value="ECO:0007669"/>
    <property type="project" value="UniProtKB-EC"/>
</dbReference>